<dbReference type="EMBL" id="CP104694">
    <property type="protein sequence ID" value="UXI68069.1"/>
    <property type="molecule type" value="Genomic_DNA"/>
</dbReference>
<dbReference type="InterPro" id="IPR011010">
    <property type="entry name" value="DNA_brk_join_enz"/>
</dbReference>
<sequence>MPRRGEYGERRRALESPATSDSMAAWITRYLHAQLIRGLREGSLDTYRRDLSAFDSWCRERGVERPGEITKPMLERYQRHLFYYRKANGEPLTLQRQGVMLARVRSWFRWLVRHNHVAANPASDLDMPRVPRRILPEALSKDEAESLLASFDLDDGAGVLGRAMAEVFYSTGIRRVELCDLDLYDIDAVRGVLHVRCGKGRKGRMVPIGERALAWVQRYVNEVRPTFARDPADPALFINERGTRVTTSGAGDRIDQAKRRAGITKRGSCHLLRHTAATLMLENGADVRYIQELLGHAELSTTQIYTHVSITKLKAIHAATHPGAKLERKADLEGIAD</sequence>
<keyword evidence="3 5" id="KW-0238">DNA-binding</keyword>
<proteinExistence type="predicted"/>
<dbReference type="Proteomes" id="UP001064632">
    <property type="component" value="Chromosome"/>
</dbReference>
<dbReference type="NCBIfam" id="NF002331">
    <property type="entry name" value="PRK01287.1"/>
    <property type="match status" value="1"/>
</dbReference>
<dbReference type="PANTHER" id="PTHR30349:SF81">
    <property type="entry name" value="TYROSINE RECOMBINASE XERC"/>
    <property type="match status" value="1"/>
</dbReference>
<dbReference type="Pfam" id="PF00589">
    <property type="entry name" value="Phage_integrase"/>
    <property type="match status" value="1"/>
</dbReference>
<evidence type="ECO:0000313" key="9">
    <source>
        <dbReference type="EMBL" id="UXI68069.1"/>
    </source>
</evidence>
<keyword evidence="10" id="KW-1185">Reference proteome</keyword>
<dbReference type="InterPro" id="IPR050090">
    <property type="entry name" value="Tyrosine_recombinase_XerCD"/>
</dbReference>
<keyword evidence="2" id="KW-0229">DNA integration</keyword>
<evidence type="ECO:0000256" key="4">
    <source>
        <dbReference type="ARBA" id="ARBA00023172"/>
    </source>
</evidence>
<dbReference type="RefSeq" id="WP_261695030.1">
    <property type="nucleotide sequence ID" value="NZ_CP104694.1"/>
</dbReference>
<dbReference type="InterPro" id="IPR010998">
    <property type="entry name" value="Integrase_recombinase_N"/>
</dbReference>
<evidence type="ECO:0000256" key="3">
    <source>
        <dbReference type="ARBA" id="ARBA00023125"/>
    </source>
</evidence>
<dbReference type="PROSITE" id="PS51900">
    <property type="entry name" value="CB"/>
    <property type="match status" value="1"/>
</dbReference>
<dbReference type="Gene3D" id="1.10.443.10">
    <property type="entry name" value="Intergrase catalytic core"/>
    <property type="match status" value="1"/>
</dbReference>
<name>A0ABY6BDF2_9GAMM</name>
<gene>
    <name evidence="8" type="primary">xerC</name>
    <name evidence="8" type="ORF">N4264_25610</name>
    <name evidence="9" type="ORF">N4264_25640</name>
</gene>
<dbReference type="EMBL" id="CP104694">
    <property type="protein sequence ID" value="UXI68063.1"/>
    <property type="molecule type" value="Genomic_DNA"/>
</dbReference>
<organism evidence="8 10">
    <name type="scientific">Tahibacter amnicola</name>
    <dbReference type="NCBI Taxonomy" id="2976241"/>
    <lineage>
        <taxon>Bacteria</taxon>
        <taxon>Pseudomonadati</taxon>
        <taxon>Pseudomonadota</taxon>
        <taxon>Gammaproteobacteria</taxon>
        <taxon>Lysobacterales</taxon>
        <taxon>Rhodanobacteraceae</taxon>
        <taxon>Tahibacter</taxon>
    </lineage>
</organism>
<dbReference type="InterPro" id="IPR013762">
    <property type="entry name" value="Integrase-like_cat_sf"/>
</dbReference>
<dbReference type="SUPFAM" id="SSF56349">
    <property type="entry name" value="DNA breaking-rejoining enzymes"/>
    <property type="match status" value="1"/>
</dbReference>
<keyword evidence="4" id="KW-0233">DNA recombination</keyword>
<dbReference type="PROSITE" id="PS51898">
    <property type="entry name" value="TYR_RECOMBINASE"/>
    <property type="match status" value="1"/>
</dbReference>
<feature type="domain" description="Core-binding (CB)" evidence="7">
    <location>
        <begin position="21"/>
        <end position="112"/>
    </location>
</feature>
<dbReference type="Gene3D" id="1.10.150.130">
    <property type="match status" value="1"/>
</dbReference>
<evidence type="ECO:0000256" key="5">
    <source>
        <dbReference type="PROSITE-ProRule" id="PRU01248"/>
    </source>
</evidence>
<dbReference type="PANTHER" id="PTHR30349">
    <property type="entry name" value="PHAGE INTEGRASE-RELATED"/>
    <property type="match status" value="1"/>
</dbReference>
<dbReference type="InterPro" id="IPR002104">
    <property type="entry name" value="Integrase_catalytic"/>
</dbReference>
<dbReference type="CDD" id="cd00798">
    <property type="entry name" value="INT_XerDC_C"/>
    <property type="match status" value="1"/>
</dbReference>
<dbReference type="InterPro" id="IPR044068">
    <property type="entry name" value="CB"/>
</dbReference>
<keyword evidence="1" id="KW-0159">Chromosome partition</keyword>
<feature type="domain" description="Tyr recombinase" evidence="6">
    <location>
        <begin position="134"/>
        <end position="318"/>
    </location>
</feature>
<protein>
    <submittedName>
        <fullName evidence="8">Site-specific tyrosine recombinase XerC</fullName>
    </submittedName>
</protein>
<evidence type="ECO:0000313" key="8">
    <source>
        <dbReference type="EMBL" id="UXI68063.1"/>
    </source>
</evidence>
<reference evidence="8" key="1">
    <citation type="submission" date="2022-09" db="EMBL/GenBank/DDBJ databases">
        <title>Tahibacter sp. nov., isolated from a fresh water.</title>
        <authorList>
            <person name="Baek J.H."/>
            <person name="Lee J.K."/>
            <person name="Kim J.M."/>
            <person name="Jeon C.O."/>
        </authorList>
    </citation>
    <scope>NUCLEOTIDE SEQUENCE</scope>
    <source>
        <strain evidence="8">W38</strain>
    </source>
</reference>
<evidence type="ECO:0000256" key="1">
    <source>
        <dbReference type="ARBA" id="ARBA00022829"/>
    </source>
</evidence>
<evidence type="ECO:0000256" key="2">
    <source>
        <dbReference type="ARBA" id="ARBA00022908"/>
    </source>
</evidence>
<evidence type="ECO:0000313" key="10">
    <source>
        <dbReference type="Proteomes" id="UP001064632"/>
    </source>
</evidence>
<accession>A0ABY6BDF2</accession>
<evidence type="ECO:0000259" key="6">
    <source>
        <dbReference type="PROSITE" id="PS51898"/>
    </source>
</evidence>
<evidence type="ECO:0000259" key="7">
    <source>
        <dbReference type="PROSITE" id="PS51900"/>
    </source>
</evidence>